<keyword evidence="1" id="KW-0347">Helicase</keyword>
<dbReference type="Pfam" id="PF06068">
    <property type="entry name" value="TIP49"/>
    <property type="match status" value="1"/>
</dbReference>
<gene>
    <name evidence="3" type="ORF">ZHD862_LOCUS21810</name>
</gene>
<dbReference type="InterPro" id="IPR010339">
    <property type="entry name" value="TIP49_P-loop"/>
</dbReference>
<feature type="domain" description="TIP49 P-loop" evidence="2">
    <location>
        <begin position="15"/>
        <end position="77"/>
    </location>
</feature>
<dbReference type="EC" id="3.6.4.12" evidence="1"/>
<dbReference type="PANTHER" id="PTHR11093">
    <property type="entry name" value="RUVB-RELATED REPTIN AND PONTIN"/>
    <property type="match status" value="1"/>
</dbReference>
<evidence type="ECO:0000313" key="3">
    <source>
        <dbReference type="EMBL" id="CAF1181962.1"/>
    </source>
</evidence>
<evidence type="ECO:0000313" key="4">
    <source>
        <dbReference type="Proteomes" id="UP000663864"/>
    </source>
</evidence>
<evidence type="ECO:0000259" key="2">
    <source>
        <dbReference type="Pfam" id="PF06068"/>
    </source>
</evidence>
<dbReference type="Proteomes" id="UP000663864">
    <property type="component" value="Unassembled WGS sequence"/>
</dbReference>
<keyword evidence="1" id="KW-0378">Hydrolase</keyword>
<dbReference type="InterPro" id="IPR027238">
    <property type="entry name" value="RuvB-like"/>
</dbReference>
<dbReference type="Gene3D" id="3.40.50.300">
    <property type="entry name" value="P-loop containing nucleotide triphosphate hydrolases"/>
    <property type="match status" value="1"/>
</dbReference>
<evidence type="ECO:0000256" key="1">
    <source>
        <dbReference type="RuleBase" id="RU363048"/>
    </source>
</evidence>
<comment type="caution">
    <text evidence="3">The sequence shown here is derived from an EMBL/GenBank/DDBJ whole genome shotgun (WGS) entry which is preliminary data.</text>
</comment>
<keyword evidence="1" id="KW-0067">ATP-binding</keyword>
<keyword evidence="1" id="KW-0805">Transcription regulation</keyword>
<comment type="similarity">
    <text evidence="1">Belongs to the RuvB family.</text>
</comment>
<dbReference type="GO" id="GO:0005524">
    <property type="term" value="F:ATP binding"/>
    <property type="evidence" value="ECO:0007669"/>
    <property type="project" value="UniProtKB-KW"/>
</dbReference>
<organism evidence="3 4">
    <name type="scientific">Rotaria sordida</name>
    <dbReference type="NCBI Taxonomy" id="392033"/>
    <lineage>
        <taxon>Eukaryota</taxon>
        <taxon>Metazoa</taxon>
        <taxon>Spiralia</taxon>
        <taxon>Gnathifera</taxon>
        <taxon>Rotifera</taxon>
        <taxon>Eurotatoria</taxon>
        <taxon>Bdelloidea</taxon>
        <taxon>Philodinida</taxon>
        <taxon>Philodinidae</taxon>
        <taxon>Rotaria</taxon>
    </lineage>
</organism>
<proteinExistence type="inferred from homology"/>
<keyword evidence="1" id="KW-0547">Nucleotide-binding</keyword>
<dbReference type="AlphaFoldDB" id="A0A814V188"/>
<dbReference type="InterPro" id="IPR027417">
    <property type="entry name" value="P-loop_NTPase"/>
</dbReference>
<dbReference type="EMBL" id="CAJNOT010001320">
    <property type="protein sequence ID" value="CAF1181962.1"/>
    <property type="molecule type" value="Genomic_DNA"/>
</dbReference>
<dbReference type="GO" id="GO:0003678">
    <property type="term" value="F:DNA helicase activity"/>
    <property type="evidence" value="ECO:0007669"/>
    <property type="project" value="UniProtKB-EC"/>
</dbReference>
<name>A0A814V188_9BILA</name>
<keyword evidence="1" id="KW-0804">Transcription</keyword>
<dbReference type="GO" id="GO:0016787">
    <property type="term" value="F:hydrolase activity"/>
    <property type="evidence" value="ECO:0007669"/>
    <property type="project" value="UniProtKB-KW"/>
</dbReference>
<keyword evidence="1" id="KW-0539">Nucleus</keyword>
<sequence>MKIEEVKGTTKTQCISAHSHIKGLDLDNEQRAICNAGGLAGQEQAREAAGIVVELIRRKKMAGRAVLPSGPPGTGKNFNNL</sequence>
<comment type="catalytic activity">
    <reaction evidence="1">
        <text>ATP + H2O = ADP + phosphate + H(+)</text>
        <dbReference type="Rhea" id="RHEA:13065"/>
        <dbReference type="ChEBI" id="CHEBI:15377"/>
        <dbReference type="ChEBI" id="CHEBI:15378"/>
        <dbReference type="ChEBI" id="CHEBI:30616"/>
        <dbReference type="ChEBI" id="CHEBI:43474"/>
        <dbReference type="ChEBI" id="CHEBI:456216"/>
        <dbReference type="EC" id="3.6.4.12"/>
    </reaction>
</comment>
<accession>A0A814V188</accession>
<protein>
    <recommendedName>
        <fullName evidence="1">RuvB-like helicase</fullName>
        <ecNumber evidence="1">3.6.4.12</ecNumber>
    </recommendedName>
</protein>
<reference evidence="3" key="1">
    <citation type="submission" date="2021-02" db="EMBL/GenBank/DDBJ databases">
        <authorList>
            <person name="Nowell W R."/>
        </authorList>
    </citation>
    <scope>NUCLEOTIDE SEQUENCE</scope>
</reference>